<evidence type="ECO:0000256" key="1">
    <source>
        <dbReference type="SAM" id="MobiDB-lite"/>
    </source>
</evidence>
<keyword evidence="4" id="KW-1185">Reference proteome</keyword>
<gene>
    <name evidence="3" type="ORF">NZK81_17705</name>
</gene>
<evidence type="ECO:0000256" key="2">
    <source>
        <dbReference type="SAM" id="SignalP"/>
    </source>
</evidence>
<organism evidence="3 4">
    <name type="scientific">Novosphingobium mangrovi</name>
    <name type="common">ex Huang et al. 2023</name>
    <dbReference type="NCBI Taxonomy" id="2976432"/>
    <lineage>
        <taxon>Bacteria</taxon>
        <taxon>Pseudomonadati</taxon>
        <taxon>Pseudomonadota</taxon>
        <taxon>Alphaproteobacteria</taxon>
        <taxon>Sphingomonadales</taxon>
        <taxon>Sphingomonadaceae</taxon>
        <taxon>Novosphingobium</taxon>
    </lineage>
</organism>
<reference evidence="3" key="1">
    <citation type="submission" date="2022-09" db="EMBL/GenBank/DDBJ databases">
        <title>Novosphingobium sp. Nov., a polycyclic aromatic hydrocarbon-degrading bacterium isolated form mangrove sediments in HongKong.</title>
        <authorList>
            <person name="Hu Z."/>
        </authorList>
    </citation>
    <scope>NUCLEOTIDE SEQUENCE</scope>
    <source>
        <strain evidence="3">HK4-1</strain>
    </source>
</reference>
<dbReference type="EMBL" id="JANZXA010000014">
    <property type="protein sequence ID" value="MCT2401389.1"/>
    <property type="molecule type" value="Genomic_DNA"/>
</dbReference>
<comment type="caution">
    <text evidence="3">The sequence shown here is derived from an EMBL/GenBank/DDBJ whole genome shotgun (WGS) entry which is preliminary data.</text>
</comment>
<proteinExistence type="predicted"/>
<feature type="signal peptide" evidence="2">
    <location>
        <begin position="1"/>
        <end position="25"/>
    </location>
</feature>
<feature type="chain" id="PRO_5046546750" evidence="2">
    <location>
        <begin position="26"/>
        <end position="166"/>
    </location>
</feature>
<name>A0ABT2I9D8_9SPHN</name>
<feature type="compositionally biased region" description="Low complexity" evidence="1">
    <location>
        <begin position="94"/>
        <end position="132"/>
    </location>
</feature>
<evidence type="ECO:0000313" key="4">
    <source>
        <dbReference type="Proteomes" id="UP001165583"/>
    </source>
</evidence>
<dbReference type="Proteomes" id="UP001165583">
    <property type="component" value="Unassembled WGS sequence"/>
</dbReference>
<protein>
    <submittedName>
        <fullName evidence="3">Uncharacterized protein</fullName>
    </submittedName>
</protein>
<keyword evidence="2" id="KW-0732">Signal</keyword>
<accession>A0ABT2I9D8</accession>
<feature type="compositionally biased region" description="Polar residues" evidence="1">
    <location>
        <begin position="81"/>
        <end position="93"/>
    </location>
</feature>
<feature type="compositionally biased region" description="Polar residues" evidence="1">
    <location>
        <begin position="133"/>
        <end position="148"/>
    </location>
</feature>
<evidence type="ECO:0000313" key="3">
    <source>
        <dbReference type="EMBL" id="MCT2401389.1"/>
    </source>
</evidence>
<feature type="region of interest" description="Disordered" evidence="1">
    <location>
        <begin position="69"/>
        <end position="148"/>
    </location>
</feature>
<sequence>MTKLPTILTAAAALAATAFISTADAKGTLRVRGQNGHGAAAAGQRGVAGRAAGTVVADDGTVTRTRGGGFMGANGARGASAATTSVSPDGTVNRQAGAATSGARGSASSQGAFTRNADGTTYGTRTTNATNAQTGNSYSGSTTVDNGAVSHTGTCTNAGGEVIPCR</sequence>
<dbReference type="RefSeq" id="WP_260047417.1">
    <property type="nucleotide sequence ID" value="NZ_JANZXA010000014.1"/>
</dbReference>